<dbReference type="RefSeq" id="WP_093193359.1">
    <property type="nucleotide sequence ID" value="NZ_FNEV01000004.1"/>
</dbReference>
<dbReference type="PANTHER" id="PTHR36849">
    <property type="entry name" value="CYTOPLASMIC PROTEIN-RELATED"/>
    <property type="match status" value="1"/>
</dbReference>
<sequence>MSVVLKRIYEEKEPLGGYRVLVDRVWPRGISKEEAHLDEWAKTLAPSSSLRKWFNHEKEKFEEFSNSFKAELQEQESKDELQKLRQKSEKGRVVLLYGARDKEYNHAVVLKDLLLEE</sequence>
<dbReference type="Pfam" id="PF22752">
    <property type="entry name" value="DUF488-N3i"/>
    <property type="match status" value="1"/>
</dbReference>
<dbReference type="EMBL" id="FNEV01000004">
    <property type="protein sequence ID" value="SDJ34554.1"/>
    <property type="molecule type" value="Genomic_DNA"/>
</dbReference>
<dbReference type="AlphaFoldDB" id="A0A1G8SZH1"/>
<organism evidence="1 2">
    <name type="scientific">Salimicrobium halophilum</name>
    <dbReference type="NCBI Taxonomy" id="86666"/>
    <lineage>
        <taxon>Bacteria</taxon>
        <taxon>Bacillati</taxon>
        <taxon>Bacillota</taxon>
        <taxon>Bacilli</taxon>
        <taxon>Bacillales</taxon>
        <taxon>Bacillaceae</taxon>
        <taxon>Salimicrobium</taxon>
    </lineage>
</organism>
<name>A0A1G8SZH1_9BACI</name>
<dbReference type="Proteomes" id="UP000199225">
    <property type="component" value="Unassembled WGS sequence"/>
</dbReference>
<dbReference type="InterPro" id="IPR052552">
    <property type="entry name" value="YeaO-like"/>
</dbReference>
<gene>
    <name evidence="1" type="ORF">SAMN04490247_1611</name>
</gene>
<dbReference type="PANTHER" id="PTHR36849:SF1">
    <property type="entry name" value="CYTOPLASMIC PROTEIN"/>
    <property type="match status" value="1"/>
</dbReference>
<accession>A0A1G8SZH1</accession>
<protein>
    <submittedName>
        <fullName evidence="1">Uncharacterized conserved protein YeaO, DUF488 family</fullName>
    </submittedName>
</protein>
<evidence type="ECO:0000313" key="1">
    <source>
        <dbReference type="EMBL" id="SDJ34554.1"/>
    </source>
</evidence>
<dbReference type="OrthoDB" id="9790745at2"/>
<proteinExistence type="predicted"/>
<dbReference type="STRING" id="86666.SAMN04490247_1611"/>
<keyword evidence="2" id="KW-1185">Reference proteome</keyword>
<reference evidence="2" key="1">
    <citation type="submission" date="2016-10" db="EMBL/GenBank/DDBJ databases">
        <authorList>
            <person name="Varghese N."/>
            <person name="Submissions S."/>
        </authorList>
    </citation>
    <scope>NUCLEOTIDE SEQUENCE [LARGE SCALE GENOMIC DNA]</scope>
    <source>
        <strain evidence="2">DSM 4771</strain>
    </source>
</reference>
<evidence type="ECO:0000313" key="2">
    <source>
        <dbReference type="Proteomes" id="UP000199225"/>
    </source>
</evidence>